<dbReference type="InParanoid" id="A0A671U5S1"/>
<accession>A0A671U5S1</accession>
<reference evidence="4" key="2">
    <citation type="submission" date="2025-08" db="UniProtKB">
        <authorList>
            <consortium name="Ensembl"/>
        </authorList>
    </citation>
    <scope>IDENTIFICATION</scope>
</reference>
<organism evidence="4 5">
    <name type="scientific">Sparus aurata</name>
    <name type="common">Gilthead sea bream</name>
    <dbReference type="NCBI Taxonomy" id="8175"/>
    <lineage>
        <taxon>Eukaryota</taxon>
        <taxon>Metazoa</taxon>
        <taxon>Chordata</taxon>
        <taxon>Craniata</taxon>
        <taxon>Vertebrata</taxon>
        <taxon>Euteleostomi</taxon>
        <taxon>Actinopterygii</taxon>
        <taxon>Neopterygii</taxon>
        <taxon>Teleostei</taxon>
        <taxon>Neoteleostei</taxon>
        <taxon>Acanthomorphata</taxon>
        <taxon>Eupercaria</taxon>
        <taxon>Spariformes</taxon>
        <taxon>Sparidae</taxon>
        <taxon>Sparus</taxon>
    </lineage>
</organism>
<sequence>MERTPGCNVDSTYGFNKLIGEEDMHDEVQPNYPFPFSDEGMQQAPRSSMTRHRLAAVSLVLLAVVLLMVDIGLGIHYNDLKDTHLTLEDTELINHELTALQDTYKTAVDSMNDYMKKRDSETSRQKQTNWEWEHQTKRSTDYKKALAKMTEDIASLRYQLPMTRDGCIQCPPGWILRNSMCYYFPFSNIDGMKSWPKAREFCQTHGGDLAIIDSKDKENATVTHLLRKLDPEAIQGFWIGLKNTEVKGIWKWLNGKTMVEGYWMDGEPNNIDREVCVGVYAKENFFMAWSDVRCDARGMKWICEKAPTNVS</sequence>
<dbReference type="PROSITE" id="PS00615">
    <property type="entry name" value="C_TYPE_LECTIN_1"/>
    <property type="match status" value="1"/>
</dbReference>
<dbReference type="InterPro" id="IPR001304">
    <property type="entry name" value="C-type_lectin-like"/>
</dbReference>
<dbReference type="GeneTree" id="ENSGT01030000234575"/>
<dbReference type="InterPro" id="IPR016187">
    <property type="entry name" value="CTDL_fold"/>
</dbReference>
<dbReference type="PANTHER" id="PTHR22803">
    <property type="entry name" value="MANNOSE, PHOSPHOLIPASE, LECTIN RECEPTOR RELATED"/>
    <property type="match status" value="1"/>
</dbReference>
<dbReference type="Proteomes" id="UP000472265">
    <property type="component" value="Chromosome 16"/>
</dbReference>
<dbReference type="SUPFAM" id="SSF56436">
    <property type="entry name" value="C-type lectin-like"/>
    <property type="match status" value="1"/>
</dbReference>
<dbReference type="Pfam" id="PF00059">
    <property type="entry name" value="Lectin_C"/>
    <property type="match status" value="1"/>
</dbReference>
<keyword evidence="2" id="KW-0472">Membrane</keyword>
<dbReference type="AlphaFoldDB" id="A0A671U5S1"/>
<evidence type="ECO:0000313" key="4">
    <source>
        <dbReference type="Ensembl" id="ENSSAUP00010009706.1"/>
    </source>
</evidence>
<evidence type="ECO:0000313" key="5">
    <source>
        <dbReference type="Proteomes" id="UP000472265"/>
    </source>
</evidence>
<dbReference type="InterPro" id="IPR050111">
    <property type="entry name" value="C-type_lectin/snaclec_domain"/>
</dbReference>
<reference evidence="4" key="1">
    <citation type="submission" date="2021-04" db="EMBL/GenBank/DDBJ databases">
        <authorList>
            <consortium name="Wellcome Sanger Institute Data Sharing"/>
        </authorList>
    </citation>
    <scope>NUCLEOTIDE SEQUENCE [LARGE SCALE GENOMIC DNA]</scope>
</reference>
<keyword evidence="5" id="KW-1185">Reference proteome</keyword>
<dbReference type="Gene3D" id="3.10.100.10">
    <property type="entry name" value="Mannose-Binding Protein A, subunit A"/>
    <property type="match status" value="1"/>
</dbReference>
<dbReference type="InterPro" id="IPR016186">
    <property type="entry name" value="C-type_lectin-like/link_sf"/>
</dbReference>
<reference evidence="4" key="3">
    <citation type="submission" date="2025-09" db="UniProtKB">
        <authorList>
            <consortium name="Ensembl"/>
        </authorList>
    </citation>
    <scope>IDENTIFICATION</scope>
</reference>
<dbReference type="PROSITE" id="PS50041">
    <property type="entry name" value="C_TYPE_LECTIN_2"/>
    <property type="match status" value="1"/>
</dbReference>
<dbReference type="SMART" id="SM00034">
    <property type="entry name" value="CLECT"/>
    <property type="match status" value="1"/>
</dbReference>
<keyword evidence="2" id="KW-0812">Transmembrane</keyword>
<dbReference type="InterPro" id="IPR018378">
    <property type="entry name" value="C-type_lectin_CS"/>
</dbReference>
<name>A0A671U5S1_SPAAU</name>
<keyword evidence="2" id="KW-1133">Transmembrane helix</keyword>
<feature type="transmembrane region" description="Helical" evidence="2">
    <location>
        <begin position="54"/>
        <end position="77"/>
    </location>
</feature>
<dbReference type="OMA" id="REFCQIY"/>
<feature type="domain" description="C-type lectin" evidence="3">
    <location>
        <begin position="177"/>
        <end position="295"/>
    </location>
</feature>
<dbReference type="RefSeq" id="XP_030299138.1">
    <property type="nucleotide sequence ID" value="XM_030443278.1"/>
</dbReference>
<evidence type="ECO:0000256" key="1">
    <source>
        <dbReference type="ARBA" id="ARBA00023157"/>
    </source>
</evidence>
<dbReference type="GeneID" id="115597409"/>
<proteinExistence type="predicted"/>
<evidence type="ECO:0000256" key="2">
    <source>
        <dbReference type="SAM" id="Phobius"/>
    </source>
</evidence>
<dbReference type="OrthoDB" id="2142683at2759"/>
<protein>
    <submittedName>
        <fullName evidence="4">C-type lectin domain family 4 member G-like</fullName>
    </submittedName>
</protein>
<gene>
    <name evidence="4" type="primary">LOC115597409</name>
</gene>
<dbReference type="Ensembl" id="ENSSAUT00010010340.1">
    <property type="protein sequence ID" value="ENSSAUP00010009706.1"/>
    <property type="gene ID" value="ENSSAUG00010004784.1"/>
</dbReference>
<evidence type="ECO:0000259" key="3">
    <source>
        <dbReference type="PROSITE" id="PS50041"/>
    </source>
</evidence>
<keyword evidence="1" id="KW-1015">Disulfide bond</keyword>